<dbReference type="RefSeq" id="WP_406698795.1">
    <property type="nucleotide sequence ID" value="NZ_CP155447.1"/>
</dbReference>
<organism evidence="2">
    <name type="scientific">Singulisphaera sp. Ch08</name>
    <dbReference type="NCBI Taxonomy" id="3120278"/>
    <lineage>
        <taxon>Bacteria</taxon>
        <taxon>Pseudomonadati</taxon>
        <taxon>Planctomycetota</taxon>
        <taxon>Planctomycetia</taxon>
        <taxon>Isosphaerales</taxon>
        <taxon>Isosphaeraceae</taxon>
        <taxon>Singulisphaera</taxon>
    </lineage>
</organism>
<dbReference type="AlphaFoldDB" id="A0AAU7CKK7"/>
<keyword evidence="2" id="KW-0378">Hydrolase</keyword>
<protein>
    <submittedName>
        <fullName evidence="2">YiiX/YebB-like N1pC/P60 family cysteine hydrolase</fullName>
    </submittedName>
</protein>
<sequence length="285" mass="31750">MWTFVWCVTVLFNGHDGKEPTDRLIPAHWQGNPWGPEATRARASGEISPIPMSPLMLQWDKWGKQVLRDGDIVFRRADARLLLGRFPFSRFTANVSGSEYSHTGIVAIEDGQPVVYDTTKAGVRRQPFAVWILDNVGPFGVKRLRPQLKSHAAGAIRFCRESYQRQVPFDFELSPDDQALYCVEMTEKAYRASGLPLAEPVRLGDMENVTKYPICVFMFLQFSNLTLDQTVFFPGNERHGIWSSPSLVTIYPAAPHSSTAGQSQPKPSGTGTGAKTAARERSTSS</sequence>
<evidence type="ECO:0000256" key="1">
    <source>
        <dbReference type="SAM" id="MobiDB-lite"/>
    </source>
</evidence>
<reference evidence="2" key="1">
    <citation type="submission" date="2024-05" db="EMBL/GenBank/DDBJ databases">
        <title>Planctomycetes of the genus Singulisphaera possess chitinolytic capabilities.</title>
        <authorList>
            <person name="Ivanova A."/>
        </authorList>
    </citation>
    <scope>NUCLEOTIDE SEQUENCE</scope>
    <source>
        <strain evidence="2">Ch08T</strain>
    </source>
</reference>
<proteinExistence type="predicted"/>
<dbReference type="GO" id="GO:0016787">
    <property type="term" value="F:hydrolase activity"/>
    <property type="evidence" value="ECO:0007669"/>
    <property type="project" value="UniProtKB-KW"/>
</dbReference>
<dbReference type="Pfam" id="PF05708">
    <property type="entry name" value="Peptidase_C92"/>
    <property type="match status" value="1"/>
</dbReference>
<dbReference type="InterPro" id="IPR038765">
    <property type="entry name" value="Papain-like_cys_pep_sf"/>
</dbReference>
<dbReference type="Gene3D" id="3.90.1720.10">
    <property type="entry name" value="endopeptidase domain like (from Nostoc punctiforme)"/>
    <property type="match status" value="1"/>
</dbReference>
<feature type="region of interest" description="Disordered" evidence="1">
    <location>
        <begin position="253"/>
        <end position="285"/>
    </location>
</feature>
<gene>
    <name evidence="2" type="ORF">V5E97_07900</name>
</gene>
<dbReference type="EMBL" id="CP155447">
    <property type="protein sequence ID" value="XBH05944.1"/>
    <property type="molecule type" value="Genomic_DNA"/>
</dbReference>
<name>A0AAU7CKK7_9BACT</name>
<accession>A0AAU7CKK7</accession>
<feature type="compositionally biased region" description="Polar residues" evidence="1">
    <location>
        <begin position="256"/>
        <end position="269"/>
    </location>
</feature>
<dbReference type="SUPFAM" id="SSF54001">
    <property type="entry name" value="Cysteine proteinases"/>
    <property type="match status" value="1"/>
</dbReference>
<evidence type="ECO:0000313" key="2">
    <source>
        <dbReference type="EMBL" id="XBH05944.1"/>
    </source>
</evidence>
<dbReference type="InterPro" id="IPR024453">
    <property type="entry name" value="Peptidase_C92"/>
</dbReference>